<evidence type="ECO:0000256" key="1">
    <source>
        <dbReference type="ARBA" id="ARBA00022475"/>
    </source>
</evidence>
<evidence type="ECO:0000256" key="3">
    <source>
        <dbReference type="ARBA" id="ARBA00022679"/>
    </source>
</evidence>
<dbReference type="RefSeq" id="WP_091362156.1">
    <property type="nucleotide sequence ID" value="NZ_AP025284.1"/>
</dbReference>
<accession>A0A1H9M708</accession>
<dbReference type="SMART" id="SM01207">
    <property type="entry name" value="G3P_acyltransf"/>
    <property type="match status" value="1"/>
</dbReference>
<dbReference type="GO" id="GO:0008654">
    <property type="term" value="P:phospholipid biosynthetic process"/>
    <property type="evidence" value="ECO:0007669"/>
    <property type="project" value="UniProtKB-UniRule"/>
</dbReference>
<dbReference type="PANTHER" id="PTHR30309:SF0">
    <property type="entry name" value="GLYCEROL-3-PHOSPHATE ACYLTRANSFERASE-RELATED"/>
    <property type="match status" value="1"/>
</dbReference>
<feature type="transmembrane region" description="Helical" evidence="10">
    <location>
        <begin position="157"/>
        <end position="179"/>
    </location>
</feature>
<evidence type="ECO:0000313" key="12">
    <source>
        <dbReference type="Proteomes" id="UP000198749"/>
    </source>
</evidence>
<comment type="pathway">
    <text evidence="10">Lipid metabolism; phospholipid metabolism.</text>
</comment>
<feature type="transmembrane region" description="Helical" evidence="10">
    <location>
        <begin position="88"/>
        <end position="106"/>
    </location>
</feature>
<organism evidence="11 12">
    <name type="scientific">Amphritea atlantica</name>
    <dbReference type="NCBI Taxonomy" id="355243"/>
    <lineage>
        <taxon>Bacteria</taxon>
        <taxon>Pseudomonadati</taxon>
        <taxon>Pseudomonadota</taxon>
        <taxon>Gammaproteobacteria</taxon>
        <taxon>Oceanospirillales</taxon>
        <taxon>Oceanospirillaceae</taxon>
        <taxon>Amphritea</taxon>
    </lineage>
</organism>
<evidence type="ECO:0000256" key="7">
    <source>
        <dbReference type="ARBA" id="ARBA00023136"/>
    </source>
</evidence>
<keyword evidence="8 10" id="KW-0594">Phospholipid biosynthesis</keyword>
<keyword evidence="7 10" id="KW-0472">Membrane</keyword>
<proteinExistence type="inferred from homology"/>
<feature type="transmembrane region" description="Helical" evidence="10">
    <location>
        <begin position="127"/>
        <end position="151"/>
    </location>
</feature>
<keyword evidence="1 10" id="KW-1003">Cell membrane</keyword>
<evidence type="ECO:0000256" key="4">
    <source>
        <dbReference type="ARBA" id="ARBA00022692"/>
    </source>
</evidence>
<feature type="transmembrane region" description="Helical" evidence="10">
    <location>
        <begin position="6"/>
        <end position="29"/>
    </location>
</feature>
<comment type="subcellular location">
    <subcellularLocation>
        <location evidence="10">Cell membrane</location>
        <topology evidence="10">Multi-pass membrane protein</topology>
    </subcellularLocation>
</comment>
<evidence type="ECO:0000313" key="11">
    <source>
        <dbReference type="EMBL" id="SER19468.1"/>
    </source>
</evidence>
<sequence length="196" mass="21113">MIEADAVTTLTIMLVGYLLGSIPFAVLICHFMGIGDPRQLGSGNPGATNVLRTGNRPAALLTLTGDLSKGMLAVSIALWAGLSQFDQALVGISALIGHVWSVFLRFRGGKGVATMIGSCLFLDYRLALAQCSVWLTVIAIRRISSLAAVSMSLLSPLFSWFLAPQLLLPIIIMSSLILATHHQNIRNLLNRRESRL</sequence>
<keyword evidence="12" id="KW-1185">Reference proteome</keyword>
<comment type="function">
    <text evidence="10">Catalyzes the transfer of an acyl group from acyl-phosphate (acyl-PO(4)) to glycerol-3-phosphate (G3P) to form lysophosphatidic acid (LPA). This enzyme utilizes acyl-phosphate as fatty acyl donor, but not acyl-CoA or acyl-ACP.</text>
</comment>
<dbReference type="GO" id="GO:0043772">
    <property type="term" value="F:acyl-phosphate glycerol-3-phosphate acyltransferase activity"/>
    <property type="evidence" value="ECO:0007669"/>
    <property type="project" value="UniProtKB-UniRule"/>
</dbReference>
<dbReference type="InterPro" id="IPR003811">
    <property type="entry name" value="G3P_acylTferase_PlsY"/>
</dbReference>
<protein>
    <recommendedName>
        <fullName evidence="10">Glycerol-3-phosphate acyltransferase</fullName>
    </recommendedName>
    <alternativeName>
        <fullName evidence="10">Acyl-PO4 G3P acyltransferase</fullName>
    </alternativeName>
    <alternativeName>
        <fullName evidence="10">Acyl-phosphate--glycerol-3-phosphate acyltransferase</fullName>
    </alternativeName>
    <alternativeName>
        <fullName evidence="10">G3P acyltransferase</fullName>
        <shortName evidence="10">GPAT</shortName>
        <ecNumber evidence="10">2.3.1.275</ecNumber>
    </alternativeName>
    <alternativeName>
        <fullName evidence="10">Lysophosphatidic acid synthase</fullName>
        <shortName evidence="10">LPA synthase</shortName>
    </alternativeName>
</protein>
<dbReference type="GO" id="GO:0005886">
    <property type="term" value="C:plasma membrane"/>
    <property type="evidence" value="ECO:0007669"/>
    <property type="project" value="UniProtKB-SubCell"/>
</dbReference>
<reference evidence="12" key="1">
    <citation type="submission" date="2016-10" db="EMBL/GenBank/DDBJ databases">
        <authorList>
            <person name="Varghese N."/>
            <person name="Submissions S."/>
        </authorList>
    </citation>
    <scope>NUCLEOTIDE SEQUENCE [LARGE SCALE GENOMIC DNA]</scope>
    <source>
        <strain evidence="12">DSM 18887</strain>
    </source>
</reference>
<keyword evidence="5 10" id="KW-1133">Transmembrane helix</keyword>
<keyword evidence="3 10" id="KW-0808">Transferase</keyword>
<dbReference type="EMBL" id="FOGB01000023">
    <property type="protein sequence ID" value="SER19468.1"/>
    <property type="molecule type" value="Genomic_DNA"/>
</dbReference>
<evidence type="ECO:0000256" key="10">
    <source>
        <dbReference type="HAMAP-Rule" id="MF_01043"/>
    </source>
</evidence>
<dbReference type="Proteomes" id="UP000198749">
    <property type="component" value="Unassembled WGS sequence"/>
</dbReference>
<gene>
    <name evidence="10" type="primary">plsY</name>
    <name evidence="11" type="ORF">SAMN03080615_04283</name>
</gene>
<keyword evidence="9 10" id="KW-1208">Phospholipid metabolism</keyword>
<dbReference type="UniPathway" id="UPA00085"/>
<evidence type="ECO:0000256" key="5">
    <source>
        <dbReference type="ARBA" id="ARBA00022989"/>
    </source>
</evidence>
<dbReference type="STRING" id="355243.SAMN03080615_04283"/>
<dbReference type="NCBIfam" id="TIGR00023">
    <property type="entry name" value="glycerol-3-phosphate 1-O-acyltransferase PlsY"/>
    <property type="match status" value="1"/>
</dbReference>
<name>A0A1H9M708_9GAMM</name>
<evidence type="ECO:0000256" key="6">
    <source>
        <dbReference type="ARBA" id="ARBA00023098"/>
    </source>
</evidence>
<comment type="similarity">
    <text evidence="10">Belongs to the PlsY family.</text>
</comment>
<evidence type="ECO:0000256" key="9">
    <source>
        <dbReference type="ARBA" id="ARBA00023264"/>
    </source>
</evidence>
<keyword evidence="2 10" id="KW-0444">Lipid biosynthesis</keyword>
<comment type="catalytic activity">
    <reaction evidence="10">
        <text>an acyl phosphate + sn-glycerol 3-phosphate = a 1-acyl-sn-glycero-3-phosphate + phosphate</text>
        <dbReference type="Rhea" id="RHEA:34075"/>
        <dbReference type="ChEBI" id="CHEBI:43474"/>
        <dbReference type="ChEBI" id="CHEBI:57597"/>
        <dbReference type="ChEBI" id="CHEBI:57970"/>
        <dbReference type="ChEBI" id="CHEBI:59918"/>
        <dbReference type="EC" id="2.3.1.275"/>
    </reaction>
</comment>
<dbReference type="EC" id="2.3.1.275" evidence="10"/>
<keyword evidence="11" id="KW-0012">Acyltransferase</keyword>
<dbReference type="PANTHER" id="PTHR30309">
    <property type="entry name" value="INNER MEMBRANE PROTEIN YGIH"/>
    <property type="match status" value="1"/>
</dbReference>
<keyword evidence="6 10" id="KW-0443">Lipid metabolism</keyword>
<dbReference type="HAMAP" id="MF_01043">
    <property type="entry name" value="PlsY"/>
    <property type="match status" value="1"/>
</dbReference>
<dbReference type="Pfam" id="PF02660">
    <property type="entry name" value="G3P_acyltransf"/>
    <property type="match status" value="1"/>
</dbReference>
<keyword evidence="4 10" id="KW-0812">Transmembrane</keyword>
<dbReference type="AlphaFoldDB" id="A0A1H9M708"/>
<comment type="subunit">
    <text evidence="10">Probably interacts with PlsX.</text>
</comment>
<dbReference type="OrthoDB" id="9777124at2"/>
<evidence type="ECO:0000256" key="2">
    <source>
        <dbReference type="ARBA" id="ARBA00022516"/>
    </source>
</evidence>
<evidence type="ECO:0000256" key="8">
    <source>
        <dbReference type="ARBA" id="ARBA00023209"/>
    </source>
</evidence>